<dbReference type="Pfam" id="PF13490">
    <property type="entry name" value="zf-HC2"/>
    <property type="match status" value="1"/>
</dbReference>
<keyword evidence="3" id="KW-1133">Transmembrane helix</keyword>
<dbReference type="RefSeq" id="WP_006780875.1">
    <property type="nucleotide sequence ID" value="NZ_CP040506.1"/>
</dbReference>
<dbReference type="AlphaFoldDB" id="G5IHB9"/>
<evidence type="ECO:0000313" key="6">
    <source>
        <dbReference type="Proteomes" id="UP000005384"/>
    </source>
</evidence>
<reference evidence="5 6" key="1">
    <citation type="submission" date="2011-08" db="EMBL/GenBank/DDBJ databases">
        <title>The Genome Sequence of Clostridium hathewayi WAL-18680.</title>
        <authorList>
            <consortium name="The Broad Institute Genome Sequencing Platform"/>
            <person name="Earl A."/>
            <person name="Ward D."/>
            <person name="Feldgarden M."/>
            <person name="Gevers D."/>
            <person name="Finegold S.M."/>
            <person name="Summanen P.H."/>
            <person name="Molitoris D.R."/>
            <person name="Song M."/>
            <person name="Daigneault M."/>
            <person name="Allen-Vercoe E."/>
            <person name="Young S.K."/>
            <person name="Zeng Q."/>
            <person name="Gargeya S."/>
            <person name="Fitzgerald M."/>
            <person name="Haas B."/>
            <person name="Abouelleil A."/>
            <person name="Alvarado L."/>
            <person name="Arachchi H.M."/>
            <person name="Berlin A."/>
            <person name="Brown A."/>
            <person name="Chapman S.B."/>
            <person name="Chen Z."/>
            <person name="Dunbar C."/>
            <person name="Freedman E."/>
            <person name="Gearin G."/>
            <person name="Gellesch M."/>
            <person name="Goldberg J."/>
            <person name="Griggs A."/>
            <person name="Gujja S."/>
            <person name="Heiman D."/>
            <person name="Howarth C."/>
            <person name="Larson L."/>
            <person name="Lui A."/>
            <person name="MacDonald P.J.P."/>
            <person name="Montmayeur A."/>
            <person name="Murphy C."/>
            <person name="Neiman D."/>
            <person name="Pearson M."/>
            <person name="Priest M."/>
            <person name="Roberts A."/>
            <person name="Saif S."/>
            <person name="Shea T."/>
            <person name="Shenoy N."/>
            <person name="Sisk P."/>
            <person name="Stolte C."/>
            <person name="Sykes S."/>
            <person name="Wortman J."/>
            <person name="Nusbaum C."/>
            <person name="Birren B."/>
        </authorList>
    </citation>
    <scope>NUCLEOTIDE SEQUENCE [LARGE SCALE GENOMIC DNA]</scope>
    <source>
        <strain evidence="5 6">WAL-18680</strain>
    </source>
</reference>
<organism evidence="5 6">
    <name type="scientific">Hungatella hathewayi WAL-18680</name>
    <dbReference type="NCBI Taxonomy" id="742737"/>
    <lineage>
        <taxon>Bacteria</taxon>
        <taxon>Bacillati</taxon>
        <taxon>Bacillota</taxon>
        <taxon>Clostridia</taxon>
        <taxon>Lachnospirales</taxon>
        <taxon>Lachnospiraceae</taxon>
        <taxon>Hungatella</taxon>
    </lineage>
</organism>
<dbReference type="PATRIC" id="fig|742737.3.peg.2897"/>
<dbReference type="InterPro" id="IPR027383">
    <property type="entry name" value="Znf_put"/>
</dbReference>
<accession>G5IHB9</accession>
<dbReference type="Proteomes" id="UP000005384">
    <property type="component" value="Unassembled WGS sequence"/>
</dbReference>
<feature type="transmembrane region" description="Helical" evidence="3">
    <location>
        <begin position="77"/>
        <end position="100"/>
    </location>
</feature>
<name>G5IHB9_9FIRM</name>
<evidence type="ECO:0000313" key="5">
    <source>
        <dbReference type="EMBL" id="EHI59190.1"/>
    </source>
</evidence>
<gene>
    <name evidence="5" type="ORF">HMPREF9473_02897</name>
</gene>
<dbReference type="OrthoDB" id="6194834at2"/>
<comment type="caution">
    <text evidence="5">The sequence shown here is derived from an EMBL/GenBank/DDBJ whole genome shotgun (WGS) entry which is preliminary data.</text>
</comment>
<protein>
    <recommendedName>
        <fullName evidence="2">Anti-sigma-W factor RsiW</fullName>
    </recommendedName>
</protein>
<evidence type="ECO:0000256" key="3">
    <source>
        <dbReference type="SAM" id="Phobius"/>
    </source>
</evidence>
<evidence type="ECO:0000256" key="2">
    <source>
        <dbReference type="ARBA" id="ARBA00024438"/>
    </source>
</evidence>
<dbReference type="InterPro" id="IPR041916">
    <property type="entry name" value="Anti_sigma_zinc_sf"/>
</dbReference>
<comment type="similarity">
    <text evidence="1">Belongs to the zinc-associated anti-sigma factor (ZAS) superfamily. Anti-sigma-W factor family.</text>
</comment>
<feature type="domain" description="Putative zinc-finger" evidence="4">
    <location>
        <begin position="6"/>
        <end position="40"/>
    </location>
</feature>
<sequence length="301" mass="34005">MNNDSCDIIRDLLPGYVDGVLSDAGTRAVRNHLEHCKACQAVYQEMKDGFGPAPGQEEQLALDGFKKIRKQTRRLKTAVGIVSGLLLAVVCSVILVLFVIGEPLSTHRINISECVYDERAESLTLKGTIDDSTMSVRRVVFKQSEENPNDINVLVYGAETFPFWKPEQDFSVVIPGVKGQNVYLACPDYDRLEVYSWKHMHFEFLKQLEQEVYQAIPPLDRDRGILSYSGGIDVVEGMEGITYQVDYLTGDNASVWKRDDGIITDGTLEAADFEIWISLEMPYKIRIHDYQTGEWSAPHFQ</sequence>
<dbReference type="HOGENOM" id="CLU_923690_0_0_9"/>
<keyword evidence="3" id="KW-0472">Membrane</keyword>
<dbReference type="Gene3D" id="1.10.10.1320">
    <property type="entry name" value="Anti-sigma factor, zinc-finger domain"/>
    <property type="match status" value="1"/>
</dbReference>
<keyword evidence="6" id="KW-1185">Reference proteome</keyword>
<proteinExistence type="inferred from homology"/>
<keyword evidence="3" id="KW-0812">Transmembrane</keyword>
<evidence type="ECO:0000256" key="1">
    <source>
        <dbReference type="ARBA" id="ARBA00024353"/>
    </source>
</evidence>
<dbReference type="EMBL" id="ADLN01000075">
    <property type="protein sequence ID" value="EHI59190.1"/>
    <property type="molecule type" value="Genomic_DNA"/>
</dbReference>
<evidence type="ECO:0000259" key="4">
    <source>
        <dbReference type="Pfam" id="PF13490"/>
    </source>
</evidence>